<dbReference type="Gene3D" id="2.130.10.10">
    <property type="entry name" value="YVTN repeat-like/Quinoprotein amine dehydrogenase"/>
    <property type="match status" value="1"/>
</dbReference>
<dbReference type="PANTHER" id="PTHR19848">
    <property type="entry name" value="WD40 REPEAT PROTEIN"/>
    <property type="match status" value="1"/>
</dbReference>
<dbReference type="AlphaFoldDB" id="X0XVR7"/>
<accession>X0XVR7</accession>
<dbReference type="PROSITE" id="PS50082">
    <property type="entry name" value="WD_REPEATS_2"/>
    <property type="match status" value="1"/>
</dbReference>
<sequence length="248" mass="27272">VASAALTPDGQRIVSSGGQTLRFWDVAAMRQTDCLEVRPGLPAPMVLAPDGRTLATAVGDGIVRFWDAVTLKQLPGELDHKADTINALAFSPEGRVLVSSATATMAKNDSKQTYLSRLFYWNRQGDTFRKNTDFEYPAIFGIQFSPDQRKLAISSGGIRVCSWPRSSTVLSIGRCSLRCGPTFSPDSRLLAVGSMNKEYDRFVECWDLDTKKRKWQSEQKDTMGPVVFSPDGKLVASADMRGKGRIQA</sequence>
<dbReference type="PANTHER" id="PTHR19848:SF8">
    <property type="entry name" value="F-BOX AND WD REPEAT DOMAIN CONTAINING 7"/>
    <property type="match status" value="1"/>
</dbReference>
<protein>
    <submittedName>
        <fullName evidence="3">Uncharacterized protein</fullName>
    </submittedName>
</protein>
<reference evidence="3" key="1">
    <citation type="journal article" date="2014" name="Front. Microbiol.">
        <title>High frequency of phylogenetically diverse reductive dehalogenase-homologous genes in deep subseafloor sedimentary metagenomes.</title>
        <authorList>
            <person name="Kawai M."/>
            <person name="Futagami T."/>
            <person name="Toyoda A."/>
            <person name="Takaki Y."/>
            <person name="Nishi S."/>
            <person name="Hori S."/>
            <person name="Arai W."/>
            <person name="Tsubouchi T."/>
            <person name="Morono Y."/>
            <person name="Uchiyama I."/>
            <person name="Ito T."/>
            <person name="Fujiyama A."/>
            <person name="Inagaki F."/>
            <person name="Takami H."/>
        </authorList>
    </citation>
    <scope>NUCLEOTIDE SEQUENCE</scope>
    <source>
        <strain evidence="3">Expedition CK06-06</strain>
    </source>
</reference>
<organism evidence="3">
    <name type="scientific">marine sediment metagenome</name>
    <dbReference type="NCBI Taxonomy" id="412755"/>
    <lineage>
        <taxon>unclassified sequences</taxon>
        <taxon>metagenomes</taxon>
        <taxon>ecological metagenomes</taxon>
    </lineage>
</organism>
<keyword evidence="2" id="KW-0677">Repeat</keyword>
<dbReference type="SUPFAM" id="SSF50969">
    <property type="entry name" value="YVTN repeat-like/Quinoprotein amine dehydrogenase"/>
    <property type="match status" value="1"/>
</dbReference>
<evidence type="ECO:0000256" key="1">
    <source>
        <dbReference type="ARBA" id="ARBA00022574"/>
    </source>
</evidence>
<feature type="non-terminal residue" evidence="3">
    <location>
        <position position="1"/>
    </location>
</feature>
<dbReference type="InterPro" id="IPR015943">
    <property type="entry name" value="WD40/YVTN_repeat-like_dom_sf"/>
</dbReference>
<evidence type="ECO:0000313" key="3">
    <source>
        <dbReference type="EMBL" id="GAG28881.1"/>
    </source>
</evidence>
<dbReference type="Pfam" id="PF00400">
    <property type="entry name" value="WD40"/>
    <property type="match status" value="3"/>
</dbReference>
<gene>
    <name evidence="3" type="ORF">S01H1_67920</name>
</gene>
<feature type="non-terminal residue" evidence="3">
    <location>
        <position position="248"/>
    </location>
</feature>
<name>X0XVR7_9ZZZZ</name>
<evidence type="ECO:0000256" key="2">
    <source>
        <dbReference type="ARBA" id="ARBA00022737"/>
    </source>
</evidence>
<dbReference type="InterPro" id="IPR001680">
    <property type="entry name" value="WD40_rpt"/>
</dbReference>
<comment type="caution">
    <text evidence="3">The sequence shown here is derived from an EMBL/GenBank/DDBJ whole genome shotgun (WGS) entry which is preliminary data.</text>
</comment>
<dbReference type="InterPro" id="IPR011044">
    <property type="entry name" value="Quino_amine_DH_bsu"/>
</dbReference>
<dbReference type="EMBL" id="BARS01045010">
    <property type="protein sequence ID" value="GAG28881.1"/>
    <property type="molecule type" value="Genomic_DNA"/>
</dbReference>
<proteinExistence type="predicted"/>
<keyword evidence="1" id="KW-0853">WD repeat</keyword>